<feature type="domain" description="Glycosyltransferase 2-like" evidence="3">
    <location>
        <begin position="13"/>
        <end position="166"/>
    </location>
</feature>
<proteinExistence type="inferred from homology"/>
<dbReference type="InterPro" id="IPR029044">
    <property type="entry name" value="Nucleotide-diphossugar_trans"/>
</dbReference>
<dbReference type="AlphaFoldDB" id="A0A2N6VM65"/>
<dbReference type="GO" id="GO:0016740">
    <property type="term" value="F:transferase activity"/>
    <property type="evidence" value="ECO:0007669"/>
    <property type="project" value="UniProtKB-KW"/>
</dbReference>
<reference evidence="4 5" key="1">
    <citation type="submission" date="2017-09" db="EMBL/GenBank/DDBJ databases">
        <title>Bacterial strain isolated from the female urinary microbiota.</title>
        <authorList>
            <person name="Thomas-White K."/>
            <person name="Kumar N."/>
            <person name="Forster S."/>
            <person name="Putonti C."/>
            <person name="Lawley T."/>
            <person name="Wolfe A.J."/>
        </authorList>
    </citation>
    <scope>NUCLEOTIDE SEQUENCE [LARGE SCALE GENOMIC DNA]</scope>
    <source>
        <strain evidence="4 5">UMB1301</strain>
    </source>
</reference>
<dbReference type="Proteomes" id="UP000235598">
    <property type="component" value="Unassembled WGS sequence"/>
</dbReference>
<keyword evidence="4" id="KW-0808">Transferase</keyword>
<sequence length="322" mass="35731">MTVDLSAYKIAAIVPCHNEEVTVRKVVTDLKSAVPSMDVYVYNNNSSDRTVEEAISAGAIVRHEERPGKGNVVRRAFADVEADIYVMVDGDDTYEASHVPAMIEMLVNGPYDHILGVRRDTNPESSYRAGHEFGNRMFNVITSKLFGTEVSDMLSGYRVFSRRFVKSFPAVSKRFEIETELTIHMMSLRLPCAEYSIDFRDRPEGSESKLSTVSDGFKILGTIAQMMRHERPNLFYGSLALLMVIASLVCGVPVIVEFMNTGLVPRFPTALLAVALMIIAAIFATVGIIGDALRRVRRESARLHYLELLPPNKTVGLSESSS</sequence>
<accession>A0A2N6VM65</accession>
<evidence type="ECO:0000256" key="1">
    <source>
        <dbReference type="ARBA" id="ARBA00006739"/>
    </source>
</evidence>
<dbReference type="PANTHER" id="PTHR48090">
    <property type="entry name" value="UNDECAPRENYL-PHOSPHATE 4-DEOXY-4-FORMAMIDO-L-ARABINOSE TRANSFERASE-RELATED"/>
    <property type="match status" value="1"/>
</dbReference>
<comment type="caution">
    <text evidence="4">The sequence shown here is derived from an EMBL/GenBank/DDBJ whole genome shotgun (WGS) entry which is preliminary data.</text>
</comment>
<evidence type="ECO:0000313" key="4">
    <source>
        <dbReference type="EMBL" id="PMD05189.1"/>
    </source>
</evidence>
<protein>
    <submittedName>
        <fullName evidence="4">Glycosyl transferase</fullName>
    </submittedName>
</protein>
<dbReference type="InterPro" id="IPR001173">
    <property type="entry name" value="Glyco_trans_2-like"/>
</dbReference>
<dbReference type="EMBL" id="PNHK01000003">
    <property type="protein sequence ID" value="PMD05189.1"/>
    <property type="molecule type" value="Genomic_DNA"/>
</dbReference>
<dbReference type="CDD" id="cd04179">
    <property type="entry name" value="DPM_DPG-synthase_like"/>
    <property type="match status" value="1"/>
</dbReference>
<evidence type="ECO:0000256" key="2">
    <source>
        <dbReference type="SAM" id="Phobius"/>
    </source>
</evidence>
<name>A0A2N6VM65_9MICO</name>
<evidence type="ECO:0000313" key="5">
    <source>
        <dbReference type="Proteomes" id="UP000235598"/>
    </source>
</evidence>
<evidence type="ECO:0000259" key="3">
    <source>
        <dbReference type="Pfam" id="PF00535"/>
    </source>
</evidence>
<comment type="similarity">
    <text evidence="1">Belongs to the glycosyltransferase 2 family.</text>
</comment>
<feature type="transmembrane region" description="Helical" evidence="2">
    <location>
        <begin position="234"/>
        <end position="256"/>
    </location>
</feature>
<dbReference type="OrthoDB" id="3177103at2"/>
<dbReference type="SUPFAM" id="SSF53448">
    <property type="entry name" value="Nucleotide-diphospho-sugar transferases"/>
    <property type="match status" value="1"/>
</dbReference>
<organism evidence="4 5">
    <name type="scientific">Brevibacterium paucivorans</name>
    <dbReference type="NCBI Taxonomy" id="170994"/>
    <lineage>
        <taxon>Bacteria</taxon>
        <taxon>Bacillati</taxon>
        <taxon>Actinomycetota</taxon>
        <taxon>Actinomycetes</taxon>
        <taxon>Micrococcales</taxon>
        <taxon>Brevibacteriaceae</taxon>
        <taxon>Brevibacterium</taxon>
    </lineage>
</organism>
<dbReference type="Pfam" id="PF00535">
    <property type="entry name" value="Glycos_transf_2"/>
    <property type="match status" value="1"/>
</dbReference>
<feature type="transmembrane region" description="Helical" evidence="2">
    <location>
        <begin position="268"/>
        <end position="293"/>
    </location>
</feature>
<dbReference type="InterPro" id="IPR050256">
    <property type="entry name" value="Glycosyltransferase_2"/>
</dbReference>
<dbReference type="PANTHER" id="PTHR48090:SF7">
    <property type="entry name" value="RFBJ PROTEIN"/>
    <property type="match status" value="1"/>
</dbReference>
<keyword evidence="2" id="KW-1133">Transmembrane helix</keyword>
<gene>
    <name evidence="4" type="ORF">CJ199_08885</name>
</gene>
<keyword evidence="2" id="KW-0812">Transmembrane</keyword>
<keyword evidence="2" id="KW-0472">Membrane</keyword>
<dbReference type="RefSeq" id="WP_102239130.1">
    <property type="nucleotide sequence ID" value="NZ_PNHK01000003.1"/>
</dbReference>
<dbReference type="Gene3D" id="3.90.550.10">
    <property type="entry name" value="Spore Coat Polysaccharide Biosynthesis Protein SpsA, Chain A"/>
    <property type="match status" value="1"/>
</dbReference>